<gene>
    <name evidence="7 9" type="primary">trmB</name>
    <name evidence="9" type="ORF">GCM10009755_17590</name>
</gene>
<comment type="function">
    <text evidence="2 7">Catalyzes the formation of N(7)-methylguanine at position 46 (m7G46) in tRNA.</text>
</comment>
<dbReference type="EC" id="2.1.1.33" evidence="7"/>
<name>A0ABN2TFG3_9MICO</name>
<comment type="caution">
    <text evidence="9">The sequence shown here is derived from an EMBL/GenBank/DDBJ whole genome shotgun (WGS) entry which is preliminary data.</text>
</comment>
<feature type="binding site" evidence="7">
    <location>
        <position position="228"/>
    </location>
    <ligand>
        <name>substrate</name>
    </ligand>
</feature>
<dbReference type="Proteomes" id="UP001500755">
    <property type="component" value="Unassembled WGS sequence"/>
</dbReference>
<feature type="binding site" evidence="7">
    <location>
        <position position="196"/>
    </location>
    <ligand>
        <name>substrate</name>
    </ligand>
</feature>
<sequence length="290" mass="32355">MPERDESQQPTGEPTTDPTAEATPAQQESPAHPEPAQPVDGTPRASETSPKPRFRDAPVSFVRRSHRMSDAQEKAWEENSPLYLVEVPRSFASTSVDPEVEVDPAELFGRAAPLTVEIGSGQGHAIVHAASAHPERNFLAIEVYRAGLARTVFNAHSAGLTNLRLVDANAPEVLSTFLPAGSVDEVWIFFPDPWHKKRHTKRRMVKEGFPEVLHRALSDGGRVRLASDWEDYALQMRGVLDAADGFEREFDGEWAPRFDGRVMTAFERKGLEKGREIRDLVYRRTPLAQD</sequence>
<keyword evidence="6 7" id="KW-0819">tRNA processing</keyword>
<dbReference type="Gene3D" id="3.40.50.150">
    <property type="entry name" value="Vaccinia Virus protein VP39"/>
    <property type="match status" value="1"/>
</dbReference>
<proteinExistence type="inferred from homology"/>
<evidence type="ECO:0000313" key="9">
    <source>
        <dbReference type="EMBL" id="GAA2007691.1"/>
    </source>
</evidence>
<feature type="compositionally biased region" description="Low complexity" evidence="8">
    <location>
        <begin position="10"/>
        <end position="25"/>
    </location>
</feature>
<feature type="binding site" evidence="7">
    <location>
        <position position="117"/>
    </location>
    <ligand>
        <name>S-adenosyl-L-methionine</name>
        <dbReference type="ChEBI" id="CHEBI:59789"/>
    </ligand>
</feature>
<feature type="binding site" evidence="7">
    <location>
        <position position="169"/>
    </location>
    <ligand>
        <name>S-adenosyl-L-methionine</name>
        <dbReference type="ChEBI" id="CHEBI:59789"/>
    </ligand>
</feature>
<keyword evidence="3 7" id="KW-0489">Methyltransferase</keyword>
<feature type="binding site" evidence="7">
    <location>
        <position position="142"/>
    </location>
    <ligand>
        <name>S-adenosyl-L-methionine</name>
        <dbReference type="ChEBI" id="CHEBI:59789"/>
    </ligand>
</feature>
<comment type="catalytic activity">
    <reaction evidence="1 7">
        <text>guanosine(46) in tRNA + S-adenosyl-L-methionine = N(7)-methylguanosine(46) in tRNA + S-adenosyl-L-homocysteine</text>
        <dbReference type="Rhea" id="RHEA:42708"/>
        <dbReference type="Rhea" id="RHEA-COMP:10188"/>
        <dbReference type="Rhea" id="RHEA-COMP:10189"/>
        <dbReference type="ChEBI" id="CHEBI:57856"/>
        <dbReference type="ChEBI" id="CHEBI:59789"/>
        <dbReference type="ChEBI" id="CHEBI:74269"/>
        <dbReference type="ChEBI" id="CHEBI:74480"/>
        <dbReference type="EC" id="2.1.1.33"/>
    </reaction>
</comment>
<evidence type="ECO:0000256" key="5">
    <source>
        <dbReference type="ARBA" id="ARBA00022691"/>
    </source>
</evidence>
<feature type="region of interest" description="Disordered" evidence="8">
    <location>
        <begin position="1"/>
        <end position="75"/>
    </location>
</feature>
<dbReference type="EMBL" id="BAAANO010000015">
    <property type="protein sequence ID" value="GAA2007691.1"/>
    <property type="molecule type" value="Genomic_DNA"/>
</dbReference>
<keyword evidence="10" id="KW-1185">Reference proteome</keyword>
<keyword evidence="4 7" id="KW-0808">Transferase</keyword>
<comment type="similarity">
    <text evidence="7">Belongs to the class I-like SAM-binding methyltransferase superfamily. TrmB family.</text>
</comment>
<feature type="binding site" evidence="7">
    <location>
        <position position="192"/>
    </location>
    <ligand>
        <name>S-adenosyl-L-methionine</name>
        <dbReference type="ChEBI" id="CHEBI:59789"/>
    </ligand>
</feature>
<dbReference type="SUPFAM" id="SSF53335">
    <property type="entry name" value="S-adenosyl-L-methionine-dependent methyltransferases"/>
    <property type="match status" value="1"/>
</dbReference>
<dbReference type="InterPro" id="IPR003358">
    <property type="entry name" value="tRNA_(Gua-N-7)_MeTrfase_Trmb"/>
</dbReference>
<dbReference type="PANTHER" id="PTHR23417:SF14">
    <property type="entry name" value="PENTACOTRIPEPTIDE-REPEAT REGION OF PRORP DOMAIN-CONTAINING PROTEIN"/>
    <property type="match status" value="1"/>
</dbReference>
<evidence type="ECO:0000313" key="10">
    <source>
        <dbReference type="Proteomes" id="UP001500755"/>
    </source>
</evidence>
<evidence type="ECO:0000256" key="4">
    <source>
        <dbReference type="ARBA" id="ARBA00022679"/>
    </source>
</evidence>
<dbReference type="HAMAP" id="MF_01057">
    <property type="entry name" value="tRNA_methyltr_TrmB"/>
    <property type="match status" value="1"/>
</dbReference>
<organism evidence="9 10">
    <name type="scientific">Brevibacterium samyangense</name>
    <dbReference type="NCBI Taxonomy" id="366888"/>
    <lineage>
        <taxon>Bacteria</taxon>
        <taxon>Bacillati</taxon>
        <taxon>Actinomycetota</taxon>
        <taxon>Actinomycetes</taxon>
        <taxon>Micrococcales</taxon>
        <taxon>Brevibacteriaceae</taxon>
        <taxon>Brevibacterium</taxon>
    </lineage>
</organism>
<dbReference type="PANTHER" id="PTHR23417">
    <property type="entry name" value="3-DEOXY-D-MANNO-OCTULOSONIC-ACID TRANSFERASE/TRNA GUANINE-N 7 - -METHYLTRANSFERASE"/>
    <property type="match status" value="1"/>
</dbReference>
<comment type="caution">
    <text evidence="7">Lacks conserved residue(s) required for the propagation of feature annotation.</text>
</comment>
<evidence type="ECO:0000256" key="8">
    <source>
        <dbReference type="SAM" id="MobiDB-lite"/>
    </source>
</evidence>
<dbReference type="NCBIfam" id="TIGR00091">
    <property type="entry name" value="tRNA (guanosine(46)-N7)-methyltransferase TrmB"/>
    <property type="match status" value="1"/>
</dbReference>
<evidence type="ECO:0000256" key="1">
    <source>
        <dbReference type="ARBA" id="ARBA00000142"/>
    </source>
</evidence>
<keyword evidence="5 7" id="KW-0949">S-adenosyl-L-methionine</keyword>
<comment type="pathway">
    <text evidence="7">tRNA modification; N(7)-methylguanine-tRNA biosynthesis.</text>
</comment>
<dbReference type="InterPro" id="IPR029063">
    <property type="entry name" value="SAM-dependent_MTases_sf"/>
</dbReference>
<dbReference type="InterPro" id="IPR055361">
    <property type="entry name" value="tRNA_methyltr_TrmB_bact"/>
</dbReference>
<protein>
    <recommendedName>
        <fullName evidence="7">tRNA (guanine-N(7)-)-methyltransferase</fullName>
        <ecNumber evidence="7">2.1.1.33</ecNumber>
    </recommendedName>
    <alternativeName>
        <fullName evidence="7">tRNA (guanine(46)-N(7))-methyltransferase</fullName>
    </alternativeName>
    <alternativeName>
        <fullName evidence="7">tRNA(m7G46)-methyltransferase</fullName>
    </alternativeName>
</protein>
<evidence type="ECO:0000256" key="7">
    <source>
        <dbReference type="HAMAP-Rule" id="MF_01057"/>
    </source>
</evidence>
<evidence type="ECO:0000256" key="2">
    <source>
        <dbReference type="ARBA" id="ARBA00003015"/>
    </source>
</evidence>
<evidence type="ECO:0000256" key="3">
    <source>
        <dbReference type="ARBA" id="ARBA00022603"/>
    </source>
</evidence>
<dbReference type="PROSITE" id="PS51625">
    <property type="entry name" value="SAM_MT_TRMB"/>
    <property type="match status" value="1"/>
</dbReference>
<dbReference type="Pfam" id="PF02390">
    <property type="entry name" value="Methyltransf_4"/>
    <property type="match status" value="1"/>
</dbReference>
<reference evidence="9 10" key="1">
    <citation type="journal article" date="2019" name="Int. J. Syst. Evol. Microbiol.">
        <title>The Global Catalogue of Microorganisms (GCM) 10K type strain sequencing project: providing services to taxonomists for standard genome sequencing and annotation.</title>
        <authorList>
            <consortium name="The Broad Institute Genomics Platform"/>
            <consortium name="The Broad Institute Genome Sequencing Center for Infectious Disease"/>
            <person name="Wu L."/>
            <person name="Ma J."/>
        </authorList>
    </citation>
    <scope>NUCLEOTIDE SEQUENCE [LARGE SCALE GENOMIC DNA]</scope>
    <source>
        <strain evidence="9 10">JCM 14546</strain>
    </source>
</reference>
<evidence type="ECO:0000256" key="6">
    <source>
        <dbReference type="ARBA" id="ARBA00022694"/>
    </source>
</evidence>
<feature type="binding site" evidence="7">
    <location>
        <begin position="264"/>
        <end position="267"/>
    </location>
    <ligand>
        <name>substrate</name>
    </ligand>
</feature>
<accession>A0ABN2TFG3</accession>